<gene>
    <name evidence="6" type="primary">eda</name>
    <name evidence="6" type="ORF">GCM10022202_36170</name>
</gene>
<accession>A0ABP7BWK8</accession>
<dbReference type="NCBIfam" id="TIGR01182">
    <property type="entry name" value="eda"/>
    <property type="match status" value="1"/>
</dbReference>
<dbReference type="SUPFAM" id="SSF51569">
    <property type="entry name" value="Aldolase"/>
    <property type="match status" value="1"/>
</dbReference>
<organism evidence="6 7">
    <name type="scientific">Microbacterium marinilacus</name>
    <dbReference type="NCBI Taxonomy" id="415209"/>
    <lineage>
        <taxon>Bacteria</taxon>
        <taxon>Bacillati</taxon>
        <taxon>Actinomycetota</taxon>
        <taxon>Actinomycetes</taxon>
        <taxon>Micrococcales</taxon>
        <taxon>Microbacteriaceae</taxon>
        <taxon>Microbacterium</taxon>
    </lineage>
</organism>
<evidence type="ECO:0000256" key="2">
    <source>
        <dbReference type="ARBA" id="ARBA00006906"/>
    </source>
</evidence>
<evidence type="ECO:0000313" key="7">
    <source>
        <dbReference type="Proteomes" id="UP001410795"/>
    </source>
</evidence>
<comment type="caution">
    <text evidence="6">The sequence shown here is derived from an EMBL/GenBank/DDBJ whole genome shotgun (WGS) entry which is preliminary data.</text>
</comment>
<dbReference type="Gene3D" id="3.20.20.70">
    <property type="entry name" value="Aldolase class I"/>
    <property type="match status" value="1"/>
</dbReference>
<protein>
    <submittedName>
        <fullName evidence="6">Bifunctional 4-hydroxy-2-oxoglutarate aldolase/2-dehydro-3-deoxy-phosphogluconate aldolase</fullName>
    </submittedName>
</protein>
<dbReference type="EMBL" id="BAAAYV010000025">
    <property type="protein sequence ID" value="GAA3670714.1"/>
    <property type="molecule type" value="Genomic_DNA"/>
</dbReference>
<dbReference type="Proteomes" id="UP001410795">
    <property type="component" value="Unassembled WGS sequence"/>
</dbReference>
<sequence length="205" mass="20584">MSTPLDHPLFRHRVVPLASVRDPRHVDAIGDGLAAGGLPVVEVALRGEHGLPALRRLAGRGDLLVGAGTVLSVTQAHEAIEAGASFLVTPGLDAEVVGAAADAGVPIVPGVLTPTEVQAAIGLGLSRLKLFPAGVFDGLALLGAYADVYRDVLFMPSGGIGPANLAEHLSHPAVFAASGSWVVAGASQGAAAVAEAARHVVELTS</sequence>
<dbReference type="PANTHER" id="PTHR30246">
    <property type="entry name" value="2-KETO-3-DEOXY-6-PHOSPHOGLUCONATE ALDOLASE"/>
    <property type="match status" value="1"/>
</dbReference>
<evidence type="ECO:0000256" key="4">
    <source>
        <dbReference type="ARBA" id="ARBA00023239"/>
    </source>
</evidence>
<evidence type="ECO:0000256" key="5">
    <source>
        <dbReference type="ARBA" id="ARBA00023277"/>
    </source>
</evidence>
<proteinExistence type="inferred from homology"/>
<keyword evidence="7" id="KW-1185">Reference proteome</keyword>
<keyword evidence="5" id="KW-0119">Carbohydrate metabolism</keyword>
<comment type="subunit">
    <text evidence="3">Homotrimer.</text>
</comment>
<reference evidence="7" key="1">
    <citation type="journal article" date="2019" name="Int. J. Syst. Evol. Microbiol.">
        <title>The Global Catalogue of Microorganisms (GCM) 10K type strain sequencing project: providing services to taxonomists for standard genome sequencing and annotation.</title>
        <authorList>
            <consortium name="The Broad Institute Genomics Platform"/>
            <consortium name="The Broad Institute Genome Sequencing Center for Infectious Disease"/>
            <person name="Wu L."/>
            <person name="Ma J."/>
        </authorList>
    </citation>
    <scope>NUCLEOTIDE SEQUENCE [LARGE SCALE GENOMIC DNA]</scope>
    <source>
        <strain evidence="7">JCM 16546</strain>
    </source>
</reference>
<name>A0ABP7BWK8_9MICO</name>
<evidence type="ECO:0000313" key="6">
    <source>
        <dbReference type="EMBL" id="GAA3670714.1"/>
    </source>
</evidence>
<dbReference type="Pfam" id="PF01081">
    <property type="entry name" value="Aldolase"/>
    <property type="match status" value="1"/>
</dbReference>
<dbReference type="PANTHER" id="PTHR30246:SF1">
    <property type="entry name" value="2-DEHYDRO-3-DEOXY-6-PHOSPHOGALACTONATE ALDOLASE-RELATED"/>
    <property type="match status" value="1"/>
</dbReference>
<dbReference type="RefSeq" id="WP_221856957.1">
    <property type="nucleotide sequence ID" value="NZ_BAAAYV010000025.1"/>
</dbReference>
<evidence type="ECO:0000256" key="3">
    <source>
        <dbReference type="ARBA" id="ARBA00011233"/>
    </source>
</evidence>
<comment type="pathway">
    <text evidence="1">Carbohydrate acid metabolism.</text>
</comment>
<dbReference type="CDD" id="cd00452">
    <property type="entry name" value="KDPG_aldolase"/>
    <property type="match status" value="1"/>
</dbReference>
<evidence type="ECO:0000256" key="1">
    <source>
        <dbReference type="ARBA" id="ARBA00004761"/>
    </source>
</evidence>
<keyword evidence="4" id="KW-0456">Lyase</keyword>
<dbReference type="InterPro" id="IPR013785">
    <property type="entry name" value="Aldolase_TIM"/>
</dbReference>
<dbReference type="InterPro" id="IPR000887">
    <property type="entry name" value="Aldlse_KDPG_KHG"/>
</dbReference>
<comment type="similarity">
    <text evidence="2">Belongs to the KHG/KDPG aldolase family.</text>
</comment>